<gene>
    <name evidence="1" type="ORF">GWI33_010581</name>
</gene>
<protein>
    <submittedName>
        <fullName evidence="1">Uncharacterized protein</fullName>
    </submittedName>
</protein>
<organism evidence="1 2">
    <name type="scientific">Rhynchophorus ferrugineus</name>
    <name type="common">Red palm weevil</name>
    <name type="synonym">Curculio ferrugineus</name>
    <dbReference type="NCBI Taxonomy" id="354439"/>
    <lineage>
        <taxon>Eukaryota</taxon>
        <taxon>Metazoa</taxon>
        <taxon>Ecdysozoa</taxon>
        <taxon>Arthropoda</taxon>
        <taxon>Hexapoda</taxon>
        <taxon>Insecta</taxon>
        <taxon>Pterygota</taxon>
        <taxon>Neoptera</taxon>
        <taxon>Endopterygota</taxon>
        <taxon>Coleoptera</taxon>
        <taxon>Polyphaga</taxon>
        <taxon>Cucujiformia</taxon>
        <taxon>Curculionidae</taxon>
        <taxon>Dryophthorinae</taxon>
        <taxon>Rhynchophorus</taxon>
    </lineage>
</organism>
<evidence type="ECO:0000313" key="1">
    <source>
        <dbReference type="EMBL" id="KAF7285483.1"/>
    </source>
</evidence>
<sequence length="74" mass="8543">MCKVRKSRNENAQLVSFMECSPSVRKDFFGRIIECPVSSTAKSTQHVAKNDIWYQYKEGFSNAVRKRIKISALK</sequence>
<dbReference type="OrthoDB" id="2195431at2759"/>
<dbReference type="EMBL" id="JAACXV010000053">
    <property type="protein sequence ID" value="KAF7285483.1"/>
    <property type="molecule type" value="Genomic_DNA"/>
</dbReference>
<accession>A0A834IUV1</accession>
<name>A0A834IUV1_RHYFE</name>
<proteinExistence type="predicted"/>
<dbReference type="AlphaFoldDB" id="A0A834IUV1"/>
<keyword evidence="2" id="KW-1185">Reference proteome</keyword>
<evidence type="ECO:0000313" key="2">
    <source>
        <dbReference type="Proteomes" id="UP000625711"/>
    </source>
</evidence>
<dbReference type="Proteomes" id="UP000625711">
    <property type="component" value="Unassembled WGS sequence"/>
</dbReference>
<comment type="caution">
    <text evidence="1">The sequence shown here is derived from an EMBL/GenBank/DDBJ whole genome shotgun (WGS) entry which is preliminary data.</text>
</comment>
<reference evidence="1" key="1">
    <citation type="submission" date="2020-08" db="EMBL/GenBank/DDBJ databases">
        <title>Genome sequencing and assembly of the red palm weevil Rhynchophorus ferrugineus.</title>
        <authorList>
            <person name="Dias G.B."/>
            <person name="Bergman C.M."/>
            <person name="Manee M."/>
        </authorList>
    </citation>
    <scope>NUCLEOTIDE SEQUENCE</scope>
    <source>
        <strain evidence="1">AA-2017</strain>
        <tissue evidence="1">Whole larva</tissue>
    </source>
</reference>